<dbReference type="EMBL" id="CAJVAF010000335">
    <property type="protein sequence ID" value="CAG7598487.1"/>
    <property type="molecule type" value="Genomic_DNA"/>
</dbReference>
<reference evidence="1" key="1">
    <citation type="submission" date="2021-06" db="EMBL/GenBank/DDBJ databases">
        <authorList>
            <person name="Nardi T."/>
            <person name="Nardi T."/>
        </authorList>
    </citation>
    <scope>NUCLEOTIDE SEQUENCE</scope>
</reference>
<accession>A0A8S4C2Z2</accession>
<evidence type="ECO:0000313" key="1">
    <source>
        <dbReference type="EMBL" id="CAG7598487.1"/>
    </source>
</evidence>
<evidence type="ECO:0000313" key="2">
    <source>
        <dbReference type="Proteomes" id="UP000837675"/>
    </source>
</evidence>
<sequence>MGFLREIAFDPSKESTLKVFTSVSVAESIEEVLRSSDHYIDLFANTTQLELAELQYTLFTRSTLGTPAP</sequence>
<gene>
    <name evidence="1" type="ORF">MHYMCMPASI_01020</name>
</gene>
<dbReference type="AlphaFoldDB" id="A0A8S4C2Z2"/>
<proteinExistence type="predicted"/>
<keyword evidence="2" id="KW-1185">Reference proteome</keyword>
<dbReference type="Proteomes" id="UP000837675">
    <property type="component" value="Unassembled WGS sequence"/>
</dbReference>
<organism evidence="1 2">
    <name type="scientific">Hyalomma marginatum</name>
    <dbReference type="NCBI Taxonomy" id="34627"/>
    <lineage>
        <taxon>Eukaryota</taxon>
        <taxon>Metazoa</taxon>
        <taxon>Ecdysozoa</taxon>
        <taxon>Arthropoda</taxon>
        <taxon>Chelicerata</taxon>
        <taxon>Arachnida</taxon>
        <taxon>Acari</taxon>
        <taxon>Parasitiformes</taxon>
        <taxon>Ixodida</taxon>
        <taxon>Ixodoidea</taxon>
        <taxon>Ixodidae</taxon>
        <taxon>Hyalomminae</taxon>
        <taxon>Hyalomma</taxon>
    </lineage>
</organism>
<name>A0A8S4C2Z2_9ACAR</name>
<comment type="caution">
    <text evidence="1">The sequence shown here is derived from an EMBL/GenBank/DDBJ whole genome shotgun (WGS) entry which is preliminary data.</text>
</comment>
<protein>
    <submittedName>
        <fullName evidence="1">Uncharacterized protein</fullName>
    </submittedName>
</protein>